<dbReference type="EMBL" id="MF417891">
    <property type="protein sequence ID" value="ASN69490.1"/>
    <property type="molecule type" value="Genomic_DNA"/>
</dbReference>
<organism evidence="1">
    <name type="scientific">uncultured Caudovirales phage</name>
    <dbReference type="NCBI Taxonomy" id="2100421"/>
    <lineage>
        <taxon>Viruses</taxon>
        <taxon>Duplodnaviria</taxon>
        <taxon>Heunggongvirae</taxon>
        <taxon>Uroviricota</taxon>
        <taxon>Caudoviricetes</taxon>
        <taxon>Peduoviridae</taxon>
        <taxon>Maltschvirus</taxon>
        <taxon>Maltschvirus maltsch</taxon>
    </lineage>
</organism>
<reference evidence="1" key="1">
    <citation type="submission" date="2017-06" db="EMBL/GenBank/DDBJ databases">
        <title>Novel phages from South African skin metaviromes.</title>
        <authorList>
            <person name="van Zyl L.J."/>
            <person name="Abrahams Y."/>
            <person name="Stander E.A."/>
            <person name="Kirby B.M."/>
            <person name="Clavaud C."/>
            <person name="Farcet C."/>
            <person name="Breton L."/>
            <person name="Trindade M.I."/>
        </authorList>
    </citation>
    <scope>NUCLEOTIDE SEQUENCE</scope>
</reference>
<evidence type="ECO:0000313" key="1">
    <source>
        <dbReference type="EMBL" id="ASN69490.1"/>
    </source>
</evidence>
<accession>A0A2H4J2Y5</accession>
<name>A0A2H4J2Y5_9CAUD</name>
<protein>
    <submittedName>
        <fullName evidence="1">Uncharacterized protein</fullName>
    </submittedName>
</protein>
<proteinExistence type="predicted"/>
<sequence>MQEGLKNRIEQQKVSYQKLVRDITNSILNESETYKSALNKVNKNIFWNLENEQLANDVEDEIYRRMKLEAPSKRG</sequence>
<gene>
    <name evidence="1" type="ORF">10S13_26</name>
</gene>